<dbReference type="Proteomes" id="UP000664966">
    <property type="component" value="Chromosome"/>
</dbReference>
<reference evidence="4 6" key="1">
    <citation type="submission" date="2017-05" db="EMBL/GenBank/DDBJ databases">
        <title>Draft genome sequence of MDR A. baumannii AB360.</title>
        <authorList>
            <person name="Wareham D.W."/>
            <person name="Bean D.C."/>
        </authorList>
    </citation>
    <scope>NUCLEOTIDE SEQUENCE [LARGE SCALE GENOMIC DNA]</scope>
    <source>
        <strain evidence="4 6">AB360</strain>
    </source>
</reference>
<dbReference type="InterPro" id="IPR005804">
    <property type="entry name" value="FA_desaturase_dom"/>
</dbReference>
<dbReference type="RefSeq" id="WP_045543872.1">
    <property type="nucleotide sequence ID" value="NZ_AP014649.1"/>
</dbReference>
<reference evidence="5" key="3">
    <citation type="submission" date="2021-03" db="EMBL/GenBank/DDBJ databases">
        <title>Complete genome sequencing of Acinetobacter baumannii.</title>
        <authorList>
            <person name="Yadav B."/>
            <person name="Makwana N."/>
            <person name="Kharat A.S."/>
            <person name="Veeraraghavan B."/>
            <person name="Vijayakumar S."/>
            <person name="Priya M."/>
        </authorList>
    </citation>
    <scope>NUCLEOTIDE SEQUENCE</scope>
    <source>
        <strain evidence="5">KSK6</strain>
    </source>
</reference>
<keyword evidence="1" id="KW-1133">Transmembrane helix</keyword>
<feature type="transmembrane region" description="Helical" evidence="1">
    <location>
        <begin position="57"/>
        <end position="81"/>
    </location>
</feature>
<dbReference type="Proteomes" id="UP000197394">
    <property type="component" value="Unassembled WGS sequence"/>
</dbReference>
<sequence>MITDKQTRISDFLSREEISQFSQRSNLWGLWCIFSVWLIIGLAFTVMALAIDYLPWYFAIPVVCIGTVVLGGRHLALAIVMHEAAHHTLFKSRWMNDVFANWASAKFIWNDVHKFRAHHMVHHANTTASFDPDRPIYEALPVTKKSLIRKFGRDLVGLTGIKFFIGRILMSAGVLKWSDATGERADTRGWPWHRYVTNFIKDFWPTFVTNLGLYLILAVAGHAWLFLIWVIAYAIPFTVFVRIRAMAEHACLELVPDTLRNTRTTSAGWIARMTVAPIRVNFHMEHHLMASAPYYRLPQLHKLLYSRGKVPKPPSYLDVVHLCSSKPIEK</sequence>
<gene>
    <name evidence="4" type="ORF">CBE85_00870</name>
    <name evidence="3" type="ORF">G3N53_12445</name>
    <name evidence="5" type="ORF">J6E47_05710</name>
</gene>
<dbReference type="CDD" id="cd03510">
    <property type="entry name" value="Rhizobitoxine-FADS-like"/>
    <property type="match status" value="1"/>
</dbReference>
<keyword evidence="1" id="KW-0812">Transmembrane</keyword>
<protein>
    <submittedName>
        <fullName evidence="3 4">Fatty acid desaturase</fullName>
    </submittedName>
</protein>
<accession>A0A090C111</accession>
<dbReference type="GO" id="GO:0016020">
    <property type="term" value="C:membrane"/>
    <property type="evidence" value="ECO:0007669"/>
    <property type="project" value="GOC"/>
</dbReference>
<proteinExistence type="predicted"/>
<dbReference type="PANTHER" id="PTHR12879:SF8">
    <property type="entry name" value="SPHINGOLIPID DELTA(4)-DESATURASE DES1"/>
    <property type="match status" value="1"/>
</dbReference>
<dbReference type="Pfam" id="PF00487">
    <property type="entry name" value="FA_desaturase"/>
    <property type="match status" value="1"/>
</dbReference>
<reference evidence="3 7" key="2">
    <citation type="submission" date="2020-02" db="EMBL/GenBank/DDBJ databases">
        <title>Whole genome shot-gun sequencing of clinical Carbapenem resistant A. baumannii.</title>
        <authorList>
            <person name="Veeraraghavan B."/>
            <person name="Mathur P."/>
            <person name="Vijayakumar S."/>
            <person name="Vasudevan K."/>
            <person name="Lincy M."/>
            <person name="Kirubananthan A."/>
        </authorList>
    </citation>
    <scope>NUCLEOTIDE SEQUENCE [LARGE SCALE GENOMIC DNA]</scope>
    <source>
        <strain evidence="3 7">SP816</strain>
    </source>
</reference>
<dbReference type="PANTHER" id="PTHR12879">
    <property type="entry name" value="SPHINGOLIPID DELTA 4 DESATURASE/C-4 HYDROXYLASE PROTEIN DES2"/>
    <property type="match status" value="1"/>
</dbReference>
<evidence type="ECO:0000313" key="6">
    <source>
        <dbReference type="Proteomes" id="UP000197394"/>
    </source>
</evidence>
<dbReference type="AlphaFoldDB" id="A0A090C111"/>
<dbReference type="Proteomes" id="UP000470018">
    <property type="component" value="Unassembled WGS sequence"/>
</dbReference>
<dbReference type="EMBL" id="CP072270">
    <property type="protein sequence ID" value="QTK44564.1"/>
    <property type="molecule type" value="Genomic_DNA"/>
</dbReference>
<evidence type="ECO:0000256" key="1">
    <source>
        <dbReference type="SAM" id="Phobius"/>
    </source>
</evidence>
<organism evidence="4 6">
    <name type="scientific">Acinetobacter baumannii</name>
    <dbReference type="NCBI Taxonomy" id="470"/>
    <lineage>
        <taxon>Bacteria</taxon>
        <taxon>Pseudomonadati</taxon>
        <taxon>Pseudomonadota</taxon>
        <taxon>Gammaproteobacteria</taxon>
        <taxon>Moraxellales</taxon>
        <taxon>Moraxellaceae</taxon>
        <taxon>Acinetobacter</taxon>
        <taxon>Acinetobacter calcoaceticus/baumannii complex</taxon>
    </lineage>
</organism>
<feature type="transmembrane region" description="Helical" evidence="1">
    <location>
        <begin position="211"/>
        <end position="235"/>
    </location>
</feature>
<feature type="domain" description="Fatty acid desaturase" evidence="2">
    <location>
        <begin position="63"/>
        <end position="304"/>
    </location>
</feature>
<keyword evidence="1" id="KW-0472">Membrane</keyword>
<evidence type="ECO:0000313" key="3">
    <source>
        <dbReference type="EMBL" id="NDW41880.1"/>
    </source>
</evidence>
<feature type="transmembrane region" description="Helical" evidence="1">
    <location>
        <begin position="28"/>
        <end position="51"/>
    </location>
</feature>
<dbReference type="GO" id="GO:0046513">
    <property type="term" value="P:ceramide biosynthetic process"/>
    <property type="evidence" value="ECO:0007669"/>
    <property type="project" value="TreeGrafter"/>
</dbReference>
<evidence type="ECO:0000313" key="5">
    <source>
        <dbReference type="EMBL" id="QTK44564.1"/>
    </source>
</evidence>
<dbReference type="GO" id="GO:0042284">
    <property type="term" value="F:sphingolipid delta-4 desaturase activity"/>
    <property type="evidence" value="ECO:0007669"/>
    <property type="project" value="TreeGrafter"/>
</dbReference>
<dbReference type="EMBL" id="NGKM01000001">
    <property type="protein sequence ID" value="OWK68323.1"/>
    <property type="molecule type" value="Genomic_DNA"/>
</dbReference>
<dbReference type="EMBL" id="JAAGTY010000012">
    <property type="protein sequence ID" value="NDW41880.1"/>
    <property type="molecule type" value="Genomic_DNA"/>
</dbReference>
<evidence type="ECO:0000259" key="2">
    <source>
        <dbReference type="Pfam" id="PF00487"/>
    </source>
</evidence>
<evidence type="ECO:0000313" key="4">
    <source>
        <dbReference type="EMBL" id="OWK68323.1"/>
    </source>
</evidence>
<name>A0A090C111_ACIBA</name>
<evidence type="ECO:0000313" key="7">
    <source>
        <dbReference type="Proteomes" id="UP000470018"/>
    </source>
</evidence>